<evidence type="ECO:0000313" key="2">
    <source>
        <dbReference type="Proteomes" id="UP000000768"/>
    </source>
</evidence>
<dbReference type="AlphaFoldDB" id="A0A1W0W618"/>
<protein>
    <submittedName>
        <fullName evidence="1">Uncharacterized protein</fullName>
    </submittedName>
</protein>
<dbReference type="Gramene" id="OQU89822">
    <property type="protein sequence ID" value="OQU89822"/>
    <property type="gene ID" value="SORBI_3002G277432"/>
</dbReference>
<reference evidence="1 2" key="1">
    <citation type="journal article" date="2009" name="Nature">
        <title>The Sorghum bicolor genome and the diversification of grasses.</title>
        <authorList>
            <person name="Paterson A.H."/>
            <person name="Bowers J.E."/>
            <person name="Bruggmann R."/>
            <person name="Dubchak I."/>
            <person name="Grimwood J."/>
            <person name="Gundlach H."/>
            <person name="Haberer G."/>
            <person name="Hellsten U."/>
            <person name="Mitros T."/>
            <person name="Poliakov A."/>
            <person name="Schmutz J."/>
            <person name="Spannagl M."/>
            <person name="Tang H."/>
            <person name="Wang X."/>
            <person name="Wicker T."/>
            <person name="Bharti A.K."/>
            <person name="Chapman J."/>
            <person name="Feltus F.A."/>
            <person name="Gowik U."/>
            <person name="Grigoriev I.V."/>
            <person name="Lyons E."/>
            <person name="Maher C.A."/>
            <person name="Martis M."/>
            <person name="Narechania A."/>
            <person name="Otillar R.P."/>
            <person name="Penning B.W."/>
            <person name="Salamov A.A."/>
            <person name="Wang Y."/>
            <person name="Zhang L."/>
            <person name="Carpita N.C."/>
            <person name="Freeling M."/>
            <person name="Gingle A.R."/>
            <person name="Hash C.T."/>
            <person name="Keller B."/>
            <person name="Klein P."/>
            <person name="Kresovich S."/>
            <person name="McCann M.C."/>
            <person name="Ming R."/>
            <person name="Peterson D.G."/>
            <person name="Mehboob-ur-Rahman"/>
            <person name="Ware D."/>
            <person name="Westhoff P."/>
            <person name="Mayer K.F."/>
            <person name="Messing J."/>
            <person name="Rokhsar D.S."/>
        </authorList>
    </citation>
    <scope>NUCLEOTIDE SEQUENCE [LARGE SCALE GENOMIC DNA]</scope>
    <source>
        <strain evidence="2">cv. BTx623</strain>
    </source>
</reference>
<proteinExistence type="predicted"/>
<dbReference type="InParanoid" id="A0A1W0W618"/>
<reference evidence="2" key="2">
    <citation type="journal article" date="2018" name="Plant J.">
        <title>The Sorghum bicolor reference genome: improved assembly, gene annotations, a transcriptome atlas, and signatures of genome organization.</title>
        <authorList>
            <person name="McCormick R.F."/>
            <person name="Truong S.K."/>
            <person name="Sreedasyam A."/>
            <person name="Jenkins J."/>
            <person name="Shu S."/>
            <person name="Sims D."/>
            <person name="Kennedy M."/>
            <person name="Amirebrahimi M."/>
            <person name="Weers B.D."/>
            <person name="McKinley B."/>
            <person name="Mattison A."/>
            <person name="Morishige D.T."/>
            <person name="Grimwood J."/>
            <person name="Schmutz J."/>
            <person name="Mullet J.E."/>
        </authorList>
    </citation>
    <scope>NUCLEOTIDE SEQUENCE [LARGE SCALE GENOMIC DNA]</scope>
    <source>
        <strain evidence="2">cv. BTx623</strain>
    </source>
</reference>
<organism evidence="1 2">
    <name type="scientific">Sorghum bicolor</name>
    <name type="common">Sorghum</name>
    <name type="synonym">Sorghum vulgare</name>
    <dbReference type="NCBI Taxonomy" id="4558"/>
    <lineage>
        <taxon>Eukaryota</taxon>
        <taxon>Viridiplantae</taxon>
        <taxon>Streptophyta</taxon>
        <taxon>Embryophyta</taxon>
        <taxon>Tracheophyta</taxon>
        <taxon>Spermatophyta</taxon>
        <taxon>Magnoliopsida</taxon>
        <taxon>Liliopsida</taxon>
        <taxon>Poales</taxon>
        <taxon>Poaceae</taxon>
        <taxon>PACMAD clade</taxon>
        <taxon>Panicoideae</taxon>
        <taxon>Andropogonodae</taxon>
        <taxon>Andropogoneae</taxon>
        <taxon>Sorghinae</taxon>
        <taxon>Sorghum</taxon>
    </lineage>
</organism>
<dbReference type="Proteomes" id="UP000000768">
    <property type="component" value="Chromosome 2"/>
</dbReference>
<name>A0A1W0W618_SORBI</name>
<evidence type="ECO:0000313" key="1">
    <source>
        <dbReference type="EMBL" id="OQU89822.1"/>
    </source>
</evidence>
<accession>A0A1W0W618</accession>
<sequence>MIWWRCSKRPVLFRATCNRIAMLSNMATCNQIATLSNMALLHKGDNALTMTLSNPEYHLC</sequence>
<dbReference type="EMBL" id="CM000761">
    <property type="protein sequence ID" value="OQU89822.1"/>
    <property type="molecule type" value="Genomic_DNA"/>
</dbReference>
<gene>
    <name evidence="1" type="ORF">SORBI_3002G277432</name>
</gene>
<keyword evidence="2" id="KW-1185">Reference proteome</keyword>